<feature type="repeat" description="ANK" evidence="3">
    <location>
        <begin position="150"/>
        <end position="182"/>
    </location>
</feature>
<name>A0A853FX17_9BURK</name>
<proteinExistence type="predicted"/>
<evidence type="ECO:0000259" key="6">
    <source>
        <dbReference type="PROSITE" id="PS50175"/>
    </source>
</evidence>
<feature type="signal peptide" evidence="5">
    <location>
        <begin position="1"/>
        <end position="19"/>
    </location>
</feature>
<feature type="domain" description="Peptidase A2" evidence="6">
    <location>
        <begin position="167"/>
        <end position="181"/>
    </location>
</feature>
<evidence type="ECO:0000313" key="8">
    <source>
        <dbReference type="Proteomes" id="UP000559809"/>
    </source>
</evidence>
<accession>A0A853FX17</accession>
<dbReference type="Proteomes" id="UP000559809">
    <property type="component" value="Unassembled WGS sequence"/>
</dbReference>
<feature type="repeat" description="ANK" evidence="3">
    <location>
        <begin position="117"/>
        <end position="149"/>
    </location>
</feature>
<dbReference type="InterPro" id="IPR002110">
    <property type="entry name" value="Ankyrin_rpt"/>
</dbReference>
<sequence>MKRIALGLAGLVLCAASHAATPAGWWNDIANDRASSVQTMLARGADPNAVSPQGQPAIMQAIRSGAWDVYEILARNPKTNLNITNANDETPLMYLAVVGETARAQTLIKRGAQVNRLGWTPLQYAASKGHLETVQMLLANQAIVNAPGPDGTTALMMAALSGKQPVVQALLDAGADPTMVNLKKQDAAFWARLRGHDALADKIDALTKRILADRRDLRAGTGAASQAPTPAVDLDAPSPQSRQPAARTDSSTSKYFDLDRFEKEDD</sequence>
<dbReference type="InterPro" id="IPR001995">
    <property type="entry name" value="Peptidase_A2_cat"/>
</dbReference>
<dbReference type="SMART" id="SM00248">
    <property type="entry name" value="ANK"/>
    <property type="match status" value="4"/>
</dbReference>
<dbReference type="Pfam" id="PF12796">
    <property type="entry name" value="Ank_2"/>
    <property type="match status" value="1"/>
</dbReference>
<dbReference type="PANTHER" id="PTHR24171">
    <property type="entry name" value="ANKYRIN REPEAT DOMAIN-CONTAINING PROTEIN 39-RELATED"/>
    <property type="match status" value="1"/>
</dbReference>
<dbReference type="EMBL" id="JACCEM010000007">
    <property type="protein sequence ID" value="NYT50575.1"/>
    <property type="molecule type" value="Genomic_DNA"/>
</dbReference>
<protein>
    <submittedName>
        <fullName evidence="7">Ankyrin repeat domain-containing protein</fullName>
    </submittedName>
</protein>
<dbReference type="PROSITE" id="PS50297">
    <property type="entry name" value="ANK_REP_REGION"/>
    <property type="match status" value="2"/>
</dbReference>
<keyword evidence="8" id="KW-1185">Reference proteome</keyword>
<evidence type="ECO:0000256" key="5">
    <source>
        <dbReference type="SAM" id="SignalP"/>
    </source>
</evidence>
<keyword evidence="1" id="KW-0677">Repeat</keyword>
<dbReference type="PANTHER" id="PTHR24171:SF9">
    <property type="entry name" value="ANKYRIN REPEAT DOMAIN-CONTAINING PROTEIN 39"/>
    <property type="match status" value="1"/>
</dbReference>
<dbReference type="GO" id="GO:0006508">
    <property type="term" value="P:proteolysis"/>
    <property type="evidence" value="ECO:0007669"/>
    <property type="project" value="InterPro"/>
</dbReference>
<evidence type="ECO:0000256" key="2">
    <source>
        <dbReference type="ARBA" id="ARBA00023043"/>
    </source>
</evidence>
<dbReference type="PROSITE" id="PS50088">
    <property type="entry name" value="ANK_REPEAT"/>
    <property type="match status" value="2"/>
</dbReference>
<keyword evidence="5" id="KW-0732">Signal</keyword>
<dbReference type="AlphaFoldDB" id="A0A853FX17"/>
<evidence type="ECO:0000256" key="4">
    <source>
        <dbReference type="SAM" id="MobiDB-lite"/>
    </source>
</evidence>
<feature type="region of interest" description="Disordered" evidence="4">
    <location>
        <begin position="219"/>
        <end position="266"/>
    </location>
</feature>
<dbReference type="SUPFAM" id="SSF48403">
    <property type="entry name" value="Ankyrin repeat"/>
    <property type="match status" value="1"/>
</dbReference>
<dbReference type="InterPro" id="IPR036770">
    <property type="entry name" value="Ankyrin_rpt-contain_sf"/>
</dbReference>
<evidence type="ECO:0000313" key="7">
    <source>
        <dbReference type="EMBL" id="NYT50575.1"/>
    </source>
</evidence>
<reference evidence="7 8" key="1">
    <citation type="submission" date="2020-07" db="EMBL/GenBank/DDBJ databases">
        <title>Taxonomic revisions and descriptions of new bacterial species based on genomic comparisons in the high-G+C-content subgroup of the family Alcaligenaceae.</title>
        <authorList>
            <person name="Szabo A."/>
            <person name="Felfoldi T."/>
        </authorList>
    </citation>
    <scope>NUCLEOTIDE SEQUENCE [LARGE SCALE GENOMIC DNA]</scope>
    <source>
        <strain evidence="7 8">LMG 24012</strain>
    </source>
</reference>
<keyword evidence="2 3" id="KW-0040">ANK repeat</keyword>
<dbReference type="PROSITE" id="PS50175">
    <property type="entry name" value="ASP_PROT_RETROV"/>
    <property type="match status" value="1"/>
</dbReference>
<dbReference type="Gene3D" id="1.25.40.20">
    <property type="entry name" value="Ankyrin repeat-containing domain"/>
    <property type="match status" value="1"/>
</dbReference>
<gene>
    <name evidence="7" type="ORF">H0A72_14740</name>
</gene>
<organism evidence="7 8">
    <name type="scientific">Parapusillimonas granuli</name>
    <dbReference type="NCBI Taxonomy" id="380911"/>
    <lineage>
        <taxon>Bacteria</taxon>
        <taxon>Pseudomonadati</taxon>
        <taxon>Pseudomonadota</taxon>
        <taxon>Betaproteobacteria</taxon>
        <taxon>Burkholderiales</taxon>
        <taxon>Alcaligenaceae</taxon>
        <taxon>Parapusillimonas</taxon>
    </lineage>
</organism>
<comment type="caution">
    <text evidence="7">The sequence shown here is derived from an EMBL/GenBank/DDBJ whole genome shotgun (WGS) entry which is preliminary data.</text>
</comment>
<feature type="compositionally biased region" description="Polar residues" evidence="4">
    <location>
        <begin position="238"/>
        <end position="254"/>
    </location>
</feature>
<evidence type="ECO:0000256" key="3">
    <source>
        <dbReference type="PROSITE-ProRule" id="PRU00023"/>
    </source>
</evidence>
<dbReference type="GO" id="GO:0004190">
    <property type="term" value="F:aspartic-type endopeptidase activity"/>
    <property type="evidence" value="ECO:0007669"/>
    <property type="project" value="InterPro"/>
</dbReference>
<feature type="chain" id="PRO_5032601308" evidence="5">
    <location>
        <begin position="20"/>
        <end position="266"/>
    </location>
</feature>
<dbReference type="PRINTS" id="PR01415">
    <property type="entry name" value="ANKYRIN"/>
</dbReference>
<dbReference type="RefSeq" id="WP_180156631.1">
    <property type="nucleotide sequence ID" value="NZ_JACCEM010000007.1"/>
</dbReference>
<feature type="compositionally biased region" description="Basic and acidic residues" evidence="4">
    <location>
        <begin position="256"/>
        <end position="266"/>
    </location>
</feature>
<evidence type="ECO:0000256" key="1">
    <source>
        <dbReference type="ARBA" id="ARBA00022737"/>
    </source>
</evidence>